<evidence type="ECO:0000259" key="1">
    <source>
        <dbReference type="Pfam" id="PF00557"/>
    </source>
</evidence>
<protein>
    <submittedName>
        <fullName evidence="3">Aminopeptidase P family protein</fullName>
    </submittedName>
</protein>
<evidence type="ECO:0000313" key="4">
    <source>
        <dbReference type="Proteomes" id="UP000297149"/>
    </source>
</evidence>
<evidence type="ECO:0000313" key="3">
    <source>
        <dbReference type="EMBL" id="QCD43679.1"/>
    </source>
</evidence>
<proteinExistence type="predicted"/>
<name>A0A4P7W6B9_9BACT</name>
<dbReference type="Pfam" id="PF01321">
    <property type="entry name" value="Creatinase_N"/>
    <property type="match status" value="1"/>
</dbReference>
<sequence>MLIDRDEFNRRIDHIKSQMAEPGIPALLISDNANKYYVTGRVFDGYVYIPLEGPVIFFIRRPVELEGDGVVYIRKPEDIASSIGLNVPEAIGLELDVLPYSTATRLKNIFPESELKNASGVMRRARAVKTPAQIDMIRHSGIKHVHVYSRIQHIFQSGMTDMELQVEIERVSRLEGCLGQFRISGDSMELYMGNVLVGDNADAPSPYDFAMGGAGLDPSLPVGACGTPIKPGNTVMVDMNGNFNGYMTDMTRVFALGEISPLAIEAHKCSIDIHRTFCDMMRPGVLAKDLYAKAEEMVKERGLSAYYMGHRQHAGFIGHGVGIEINELPVIAPRSRDIIAEGNVIALEPKFVIPHTGAVGIENTYAVHDDHVECLTPAPDEISYFDV</sequence>
<dbReference type="SUPFAM" id="SSF53092">
    <property type="entry name" value="Creatinase/prolidase N-terminal domain"/>
    <property type="match status" value="1"/>
</dbReference>
<dbReference type="InterPro" id="IPR029149">
    <property type="entry name" value="Creatin/AminoP/Spt16_N"/>
</dbReference>
<dbReference type="PANTHER" id="PTHR46112:SF2">
    <property type="entry name" value="XAA-PRO AMINOPEPTIDASE P-RELATED"/>
    <property type="match status" value="1"/>
</dbReference>
<dbReference type="GO" id="GO:0004177">
    <property type="term" value="F:aminopeptidase activity"/>
    <property type="evidence" value="ECO:0007669"/>
    <property type="project" value="UniProtKB-KW"/>
</dbReference>
<keyword evidence="3" id="KW-0645">Protease</keyword>
<dbReference type="KEGG" id="ddb:E7747_08345"/>
<evidence type="ECO:0000259" key="2">
    <source>
        <dbReference type="Pfam" id="PF01321"/>
    </source>
</evidence>
<feature type="domain" description="Peptidase M24" evidence="1">
    <location>
        <begin position="136"/>
        <end position="368"/>
    </location>
</feature>
<dbReference type="InterPro" id="IPR036005">
    <property type="entry name" value="Creatinase/aminopeptidase-like"/>
</dbReference>
<dbReference type="PANTHER" id="PTHR46112">
    <property type="entry name" value="AMINOPEPTIDASE"/>
    <property type="match status" value="1"/>
</dbReference>
<dbReference type="Gene3D" id="3.40.350.10">
    <property type="entry name" value="Creatinase/prolidase N-terminal domain"/>
    <property type="match status" value="1"/>
</dbReference>
<dbReference type="InterPro" id="IPR000994">
    <property type="entry name" value="Pept_M24"/>
</dbReference>
<feature type="domain" description="Creatinase N-terminal" evidence="2">
    <location>
        <begin position="11"/>
        <end position="128"/>
    </location>
</feature>
<keyword evidence="4" id="KW-1185">Reference proteome</keyword>
<keyword evidence="3" id="KW-0378">Hydrolase</keyword>
<accession>A0A4P7W6B9</accession>
<organism evidence="3 4">
    <name type="scientific">Duncaniella dubosii</name>
    <dbReference type="NCBI Taxonomy" id="2518971"/>
    <lineage>
        <taxon>Bacteria</taxon>
        <taxon>Pseudomonadati</taxon>
        <taxon>Bacteroidota</taxon>
        <taxon>Bacteroidia</taxon>
        <taxon>Bacteroidales</taxon>
        <taxon>Muribaculaceae</taxon>
        <taxon>Duncaniella</taxon>
    </lineage>
</organism>
<dbReference type="InterPro" id="IPR050659">
    <property type="entry name" value="Peptidase_M24B"/>
</dbReference>
<dbReference type="CDD" id="cd01066">
    <property type="entry name" value="APP_MetAP"/>
    <property type="match status" value="1"/>
</dbReference>
<gene>
    <name evidence="3" type="ORF">E7747_08345</name>
</gene>
<dbReference type="Pfam" id="PF00557">
    <property type="entry name" value="Peptidase_M24"/>
    <property type="match status" value="1"/>
</dbReference>
<dbReference type="SUPFAM" id="SSF55920">
    <property type="entry name" value="Creatinase/aminopeptidase"/>
    <property type="match status" value="1"/>
</dbReference>
<keyword evidence="3" id="KW-0031">Aminopeptidase</keyword>
<dbReference type="Proteomes" id="UP000297149">
    <property type="component" value="Chromosome"/>
</dbReference>
<dbReference type="Gene3D" id="3.90.230.10">
    <property type="entry name" value="Creatinase/methionine aminopeptidase superfamily"/>
    <property type="match status" value="1"/>
</dbReference>
<dbReference type="EMBL" id="CP039396">
    <property type="protein sequence ID" value="QCD43679.1"/>
    <property type="molecule type" value="Genomic_DNA"/>
</dbReference>
<dbReference type="InterPro" id="IPR000587">
    <property type="entry name" value="Creatinase_N"/>
</dbReference>
<reference evidence="4" key="1">
    <citation type="submission" date="2019-02" db="EMBL/GenBank/DDBJ databases">
        <title>Isolation and identification of novel species under the genus Muribaculum.</title>
        <authorList>
            <person name="Miyake S."/>
            <person name="Ding Y."/>
            <person name="Low A."/>
            <person name="Soh M."/>
            <person name="Seedorf H."/>
        </authorList>
    </citation>
    <scope>NUCLEOTIDE SEQUENCE [LARGE SCALE GENOMIC DNA]</scope>
    <source>
        <strain evidence="4">H5</strain>
    </source>
</reference>
<dbReference type="AlphaFoldDB" id="A0A4P7W6B9"/>